<proteinExistence type="predicted"/>
<dbReference type="EMBL" id="PGGS01000442">
    <property type="protein sequence ID" value="PNH03944.1"/>
    <property type="molecule type" value="Genomic_DNA"/>
</dbReference>
<dbReference type="GO" id="GO:0005762">
    <property type="term" value="C:mitochondrial large ribosomal subunit"/>
    <property type="evidence" value="ECO:0007669"/>
    <property type="project" value="InterPro"/>
</dbReference>
<reference evidence="1 2" key="1">
    <citation type="journal article" date="2017" name="Mol. Biol. Evol.">
        <title>The 4-celled Tetrabaena socialis nuclear genome reveals the essential components for genetic control of cell number at the origin of multicellularity in the volvocine lineage.</title>
        <authorList>
            <person name="Featherston J."/>
            <person name="Arakaki Y."/>
            <person name="Hanschen E.R."/>
            <person name="Ferris P.J."/>
            <person name="Michod R.E."/>
            <person name="Olson B.J.S.C."/>
            <person name="Nozaki H."/>
            <person name="Durand P.M."/>
        </authorList>
    </citation>
    <scope>NUCLEOTIDE SEQUENCE [LARGE SCALE GENOMIC DNA]</scope>
    <source>
        <strain evidence="1 2">NIES-571</strain>
    </source>
</reference>
<gene>
    <name evidence="1" type="ORF">TSOC_009928</name>
</gene>
<sequence>MTVRQMVAAFVRGAKQGPKDVSREAVVELIQQSAASQSGMRKGWQVKAASWVKKVHVDRGDVKIGRMERGRFQVQPHLLPRYFVPENLETFELKPYVEVEAPPKKPAAQPSPQ</sequence>
<keyword evidence="2" id="KW-1185">Reference proteome</keyword>
<evidence type="ECO:0000313" key="1">
    <source>
        <dbReference type="EMBL" id="PNH03944.1"/>
    </source>
</evidence>
<dbReference type="Proteomes" id="UP000236333">
    <property type="component" value="Unassembled WGS sequence"/>
</dbReference>
<dbReference type="OrthoDB" id="528331at2759"/>
<accession>A0A2J7ZUJ6</accession>
<comment type="caution">
    <text evidence="1">The sequence shown here is derived from an EMBL/GenBank/DDBJ whole genome shotgun (WGS) entry which is preliminary data.</text>
</comment>
<dbReference type="GO" id="GO:0003735">
    <property type="term" value="F:structural constituent of ribosome"/>
    <property type="evidence" value="ECO:0007669"/>
    <property type="project" value="InterPro"/>
</dbReference>
<dbReference type="InterPro" id="IPR019189">
    <property type="entry name" value="Ribosomal_mL41"/>
</dbReference>
<evidence type="ECO:0000313" key="2">
    <source>
        <dbReference type="Proteomes" id="UP000236333"/>
    </source>
</evidence>
<dbReference type="Pfam" id="PF09809">
    <property type="entry name" value="MRP-L27"/>
    <property type="match status" value="1"/>
</dbReference>
<organism evidence="1 2">
    <name type="scientific">Tetrabaena socialis</name>
    <dbReference type="NCBI Taxonomy" id="47790"/>
    <lineage>
        <taxon>Eukaryota</taxon>
        <taxon>Viridiplantae</taxon>
        <taxon>Chlorophyta</taxon>
        <taxon>core chlorophytes</taxon>
        <taxon>Chlorophyceae</taxon>
        <taxon>CS clade</taxon>
        <taxon>Chlamydomonadales</taxon>
        <taxon>Tetrabaenaceae</taxon>
        <taxon>Tetrabaena</taxon>
    </lineage>
</organism>
<name>A0A2J7ZUJ6_9CHLO</name>
<dbReference type="AlphaFoldDB" id="A0A2J7ZUJ6"/>
<protein>
    <submittedName>
        <fullName evidence="1">Uncharacterized protein</fullName>
    </submittedName>
</protein>